<evidence type="ECO:0000259" key="1">
    <source>
        <dbReference type="Pfam" id="PF13843"/>
    </source>
</evidence>
<reference evidence="2 3" key="1">
    <citation type="submission" date="2016-09" db="EMBL/GenBank/DDBJ databases">
        <title>Extensive genetic diversity and differential bi-allelic expression allows diatom success in the polar Southern Ocean.</title>
        <authorList>
            <consortium name="DOE Joint Genome Institute"/>
            <person name="Mock T."/>
            <person name="Otillar R.P."/>
            <person name="Strauss J."/>
            <person name="Dupont C."/>
            <person name="Frickenhaus S."/>
            <person name="Maumus F."/>
            <person name="Mcmullan M."/>
            <person name="Sanges R."/>
            <person name="Schmutz J."/>
            <person name="Toseland A."/>
            <person name="Valas R."/>
            <person name="Veluchamy A."/>
            <person name="Ward B.J."/>
            <person name="Allen A."/>
            <person name="Barry K."/>
            <person name="Falciatore A."/>
            <person name="Ferrante M."/>
            <person name="Fortunato A.E."/>
            <person name="Gloeckner G."/>
            <person name="Gruber A."/>
            <person name="Hipkin R."/>
            <person name="Janech M."/>
            <person name="Kroth P."/>
            <person name="Leese F."/>
            <person name="Lindquist E."/>
            <person name="Lyon B.R."/>
            <person name="Martin J."/>
            <person name="Mayer C."/>
            <person name="Parker M."/>
            <person name="Quesneville H."/>
            <person name="Raymond J."/>
            <person name="Uhlig C."/>
            <person name="Valentin K.U."/>
            <person name="Worden A.Z."/>
            <person name="Armbrust E.V."/>
            <person name="Bowler C."/>
            <person name="Green B."/>
            <person name="Moulton V."/>
            <person name="Van Oosterhout C."/>
            <person name="Grigoriev I."/>
        </authorList>
    </citation>
    <scope>NUCLEOTIDE SEQUENCE [LARGE SCALE GENOMIC DNA]</scope>
    <source>
        <strain evidence="2 3">CCMP1102</strain>
    </source>
</reference>
<dbReference type="PANTHER" id="PTHR46599">
    <property type="entry name" value="PIGGYBAC TRANSPOSABLE ELEMENT-DERIVED PROTEIN 4"/>
    <property type="match status" value="1"/>
</dbReference>
<dbReference type="KEGG" id="fcy:FRACYDRAFT_243822"/>
<name>A0A1E7F322_9STRA</name>
<dbReference type="Proteomes" id="UP000095751">
    <property type="component" value="Unassembled WGS sequence"/>
</dbReference>
<sequence length="703" mass="80856">MPPKRRPISVEWAKSLVGLSMKVPDYWWDGCKGYRLHDGVIDSYCEISQRWNLLLDTKEDDALYLMAYDAIYKYADFNSSTYNEFQLTQHPIRDGDDEIETETKKYYRTEPDEWDEVVIEDDGDDRGGRPIEPLEWEGDEEFTVNITDEELDSLRDERGEIRFEKVFQWCCPKFGDDNDQTLYEFQAARMRNYMRKRVLENGYKPRYYKGDKVITGDHVARFYGACLCRMIHGGRSIDQIFSTREIMDAVPSIREAMTKACLEDLTTCLHYSDDWDPECGSDWDDIYDDPKVVAPPGTAKHRLKHGLLEDGYNKLFARVYGGQFDEDIPEINDYGKYKMISLYDLMLDPFKHKGHCVVMDSAYMSDAMCQVGREEWKINMVGTCQTNRTGAGSRGKATVAARGIKVGTHQSVMYQHKDKPITYAIWADNNYVKTLSNFHGPNLLRGGIQRKLRDPVTFRRNKDFTDVDCPEQQWVYCQTYHLIDKGNGAEAKYDLSTESHLHGWSPKLASRFFNMNLNNAYNIYKYLYTKYHPDRTPMIMRSCINDLTHSLLQQGSEIRTRGFGDAPIHTATPQTPVSDLGARALRYRKAASKLQKERQPGRNHISVPVVVKKNRATSYCKYHKCPGKNTGAKRKRAYMSKYACEDCSLEKGADFFLCNSTKSVGGNLVVVDCHTAYHVEKKLYTAPSPVSTAESSIISELTE</sequence>
<dbReference type="PANTHER" id="PTHR46599:SF3">
    <property type="entry name" value="PIGGYBAC TRANSPOSABLE ELEMENT-DERIVED PROTEIN 4"/>
    <property type="match status" value="1"/>
</dbReference>
<dbReference type="InParanoid" id="A0A1E7F322"/>
<dbReference type="EMBL" id="KV784364">
    <property type="protein sequence ID" value="OEU12571.1"/>
    <property type="molecule type" value="Genomic_DNA"/>
</dbReference>
<accession>A0A1E7F322</accession>
<organism evidence="2 3">
    <name type="scientific">Fragilariopsis cylindrus CCMP1102</name>
    <dbReference type="NCBI Taxonomy" id="635003"/>
    <lineage>
        <taxon>Eukaryota</taxon>
        <taxon>Sar</taxon>
        <taxon>Stramenopiles</taxon>
        <taxon>Ochrophyta</taxon>
        <taxon>Bacillariophyta</taxon>
        <taxon>Bacillariophyceae</taxon>
        <taxon>Bacillariophycidae</taxon>
        <taxon>Bacillariales</taxon>
        <taxon>Bacillariaceae</taxon>
        <taxon>Fragilariopsis</taxon>
    </lineage>
</organism>
<evidence type="ECO:0000313" key="3">
    <source>
        <dbReference type="Proteomes" id="UP000095751"/>
    </source>
</evidence>
<feature type="domain" description="PiggyBac transposable element-derived protein" evidence="1">
    <location>
        <begin position="346"/>
        <end position="521"/>
    </location>
</feature>
<evidence type="ECO:0000313" key="2">
    <source>
        <dbReference type="EMBL" id="OEU12571.1"/>
    </source>
</evidence>
<keyword evidence="3" id="KW-1185">Reference proteome</keyword>
<dbReference type="AlphaFoldDB" id="A0A1E7F322"/>
<proteinExistence type="predicted"/>
<protein>
    <recommendedName>
        <fullName evidence="1">PiggyBac transposable element-derived protein domain-containing protein</fullName>
    </recommendedName>
</protein>
<dbReference type="Pfam" id="PF13843">
    <property type="entry name" value="DDE_Tnp_1_7"/>
    <property type="match status" value="1"/>
</dbReference>
<gene>
    <name evidence="2" type="ORF">FRACYDRAFT_243822</name>
</gene>
<dbReference type="InterPro" id="IPR029526">
    <property type="entry name" value="PGBD"/>
</dbReference>